<protein>
    <recommendedName>
        <fullName evidence="4 11">Carbonic anhydrase</fullName>
        <ecNumber evidence="4 11">4.2.1.1</ecNumber>
    </recommendedName>
</protein>
<dbReference type="GO" id="GO:0004089">
    <property type="term" value="F:carbonate dehydratase activity"/>
    <property type="evidence" value="ECO:0007669"/>
    <property type="project" value="UniProtKB-UniRule"/>
</dbReference>
<organism evidence="13">
    <name type="scientific">Phreagena okutanii</name>
    <dbReference type="NCBI Taxonomy" id="1298646"/>
    <lineage>
        <taxon>Eukaryota</taxon>
        <taxon>Metazoa</taxon>
        <taxon>Spiralia</taxon>
        <taxon>Lophotrochozoa</taxon>
        <taxon>Mollusca</taxon>
        <taxon>Bivalvia</taxon>
        <taxon>Autobranchia</taxon>
        <taxon>Heteroconchia</taxon>
        <taxon>Euheterodonta</taxon>
        <taxon>Imparidentia</taxon>
        <taxon>Neoheterodontei</taxon>
        <taxon>Venerida</taxon>
        <taxon>Glossoidea</taxon>
        <taxon>Vesicomyidae</taxon>
        <taxon>Phreagena</taxon>
    </lineage>
</organism>
<keyword evidence="6 11" id="KW-0479">Metal-binding</keyword>
<dbReference type="GO" id="GO:0005576">
    <property type="term" value="C:extracellular region"/>
    <property type="evidence" value="ECO:0007669"/>
    <property type="project" value="UniProtKB-SubCell"/>
</dbReference>
<feature type="chain" id="PRO_5025092415" description="Carbonic anhydrase" evidence="11">
    <location>
        <begin position="22"/>
        <end position="325"/>
    </location>
</feature>
<keyword evidence="9 11" id="KW-0456">Lyase</keyword>
<accession>A0A146I9H3</accession>
<feature type="signal peptide" evidence="11">
    <location>
        <begin position="1"/>
        <end position="21"/>
    </location>
</feature>
<comment type="cofactor">
    <cofactor evidence="11">
        <name>Zn(2+)</name>
        <dbReference type="ChEBI" id="CHEBI:29105"/>
    </cofactor>
</comment>
<evidence type="ECO:0000256" key="5">
    <source>
        <dbReference type="ARBA" id="ARBA00022525"/>
    </source>
</evidence>
<gene>
    <name evidence="13" type="primary">mcaco1</name>
</gene>
<dbReference type="PROSITE" id="PS51144">
    <property type="entry name" value="ALPHA_CA_2"/>
    <property type="match status" value="1"/>
</dbReference>
<reference evidence="13" key="1">
    <citation type="journal article" date="2016" name="Gene">
        <title>Expression of genes involved in the uptake of inorganic carbon in the gill of a deep-sea vesicomyid clam harboring intracellular thioautotrophic bacteria.</title>
        <authorList>
            <person name="Hongo Y."/>
            <person name="Ikuta T."/>
            <person name="Takaki Y."/>
            <person name="Shimamura S."/>
            <person name="Shigenobu S."/>
            <person name="Maruyama T."/>
            <person name="Yoshida T."/>
        </authorList>
    </citation>
    <scope>NUCLEOTIDE SEQUENCE</scope>
</reference>
<evidence type="ECO:0000256" key="3">
    <source>
        <dbReference type="ARBA" id="ARBA00010718"/>
    </source>
</evidence>
<keyword evidence="7 11" id="KW-0862">Zinc</keyword>
<dbReference type="PANTHER" id="PTHR18952:SF265">
    <property type="entry name" value="CARBONIC ANHYDRASE"/>
    <property type="match status" value="1"/>
</dbReference>
<dbReference type="PANTHER" id="PTHR18952">
    <property type="entry name" value="CARBONIC ANHYDRASE"/>
    <property type="match status" value="1"/>
</dbReference>
<dbReference type="EMBL" id="LC007964">
    <property type="protein sequence ID" value="BAU71499.1"/>
    <property type="molecule type" value="mRNA"/>
</dbReference>
<dbReference type="InterPro" id="IPR001148">
    <property type="entry name" value="CA_dom"/>
</dbReference>
<evidence type="ECO:0000256" key="4">
    <source>
        <dbReference type="ARBA" id="ARBA00012925"/>
    </source>
</evidence>
<dbReference type="PROSITE" id="PS00162">
    <property type="entry name" value="ALPHA_CA_1"/>
    <property type="match status" value="1"/>
</dbReference>
<keyword evidence="5" id="KW-0964">Secreted</keyword>
<dbReference type="InterPro" id="IPR023561">
    <property type="entry name" value="Carbonic_anhydrase_a-class"/>
</dbReference>
<comment type="catalytic activity">
    <reaction evidence="10 11">
        <text>hydrogencarbonate + H(+) = CO2 + H2O</text>
        <dbReference type="Rhea" id="RHEA:10748"/>
        <dbReference type="ChEBI" id="CHEBI:15377"/>
        <dbReference type="ChEBI" id="CHEBI:15378"/>
        <dbReference type="ChEBI" id="CHEBI:16526"/>
        <dbReference type="ChEBI" id="CHEBI:17544"/>
        <dbReference type="EC" id="4.2.1.1"/>
    </reaction>
</comment>
<evidence type="ECO:0000259" key="12">
    <source>
        <dbReference type="PROSITE" id="PS51144"/>
    </source>
</evidence>
<evidence type="ECO:0000256" key="6">
    <source>
        <dbReference type="ARBA" id="ARBA00022723"/>
    </source>
</evidence>
<dbReference type="Pfam" id="PF00194">
    <property type="entry name" value="Carb_anhydrase"/>
    <property type="match status" value="1"/>
</dbReference>
<keyword evidence="8" id="KW-0325">Glycoprotein</keyword>
<evidence type="ECO:0000256" key="10">
    <source>
        <dbReference type="ARBA" id="ARBA00048348"/>
    </source>
</evidence>
<dbReference type="AlphaFoldDB" id="A0A146I9H3"/>
<dbReference type="FunFam" id="3.10.200.10:FF:000003">
    <property type="entry name" value="Carbonic anhydrase 12"/>
    <property type="match status" value="1"/>
</dbReference>
<dbReference type="SUPFAM" id="SSF51069">
    <property type="entry name" value="Carbonic anhydrase"/>
    <property type="match status" value="1"/>
</dbReference>
<dbReference type="InterPro" id="IPR036398">
    <property type="entry name" value="CA_dom_sf"/>
</dbReference>
<comment type="function">
    <text evidence="1 11">Reversible hydration of carbon dioxide.</text>
</comment>
<dbReference type="InterPro" id="IPR018338">
    <property type="entry name" value="Carbonic_anhydrase_a-class_CS"/>
</dbReference>
<dbReference type="EC" id="4.2.1.1" evidence="4 11"/>
<keyword evidence="11" id="KW-0732">Signal</keyword>
<comment type="subcellular location">
    <subcellularLocation>
        <location evidence="2">Secreted</location>
    </subcellularLocation>
</comment>
<dbReference type="SMART" id="SM01057">
    <property type="entry name" value="Carb_anhydrase"/>
    <property type="match status" value="1"/>
</dbReference>
<evidence type="ECO:0000256" key="9">
    <source>
        <dbReference type="ARBA" id="ARBA00023239"/>
    </source>
</evidence>
<evidence type="ECO:0000313" key="13">
    <source>
        <dbReference type="EMBL" id="BAU71499.1"/>
    </source>
</evidence>
<proteinExistence type="evidence at transcript level"/>
<dbReference type="Gene3D" id="3.10.200.10">
    <property type="entry name" value="Alpha carbonic anhydrase"/>
    <property type="match status" value="1"/>
</dbReference>
<sequence length="325" mass="36995">MEWLNFVVCLTFAAFITDVFSSAGNEWTYRGAKGPEHWHLDFPHCGGMKQSPISVATSEVIIDMERLTPIVFKNYDTSSSVDYTLENNGHTVQVDLNVKESEVTGGGLPGTFVAQQFHFHWGATDERGSEHDINGKHFPMEMHVVHYNAKYGNITSAINKDDGVAVLGFFFEIGRYNDHFQEIINHFRQIMYKNDMVDIKSMPLVQLMPAKLSKFYRYLGSLTTPPCYESVTWTLFNETIEIAEEQLVSFRTTVYENVKDDVNYGRDISDDFRMPQCLFRRRVYASHPDLQYAIDTTEDPTAAGTSSQPLIALLISCVTFLLLSM</sequence>
<dbReference type="GO" id="GO:0005886">
    <property type="term" value="C:plasma membrane"/>
    <property type="evidence" value="ECO:0007669"/>
    <property type="project" value="TreeGrafter"/>
</dbReference>
<evidence type="ECO:0000256" key="1">
    <source>
        <dbReference type="ARBA" id="ARBA00002904"/>
    </source>
</evidence>
<dbReference type="GO" id="GO:0008270">
    <property type="term" value="F:zinc ion binding"/>
    <property type="evidence" value="ECO:0007669"/>
    <property type="project" value="UniProtKB-UniRule"/>
</dbReference>
<name>A0A146I9H3_9BIVA</name>
<feature type="domain" description="Alpha-carbonic anhydrase" evidence="12">
    <location>
        <begin position="25"/>
        <end position="287"/>
    </location>
</feature>
<evidence type="ECO:0000256" key="11">
    <source>
        <dbReference type="RuleBase" id="RU367011"/>
    </source>
</evidence>
<comment type="similarity">
    <text evidence="3 11">Belongs to the alpha-carbonic anhydrase family.</text>
</comment>
<evidence type="ECO:0000256" key="8">
    <source>
        <dbReference type="ARBA" id="ARBA00023180"/>
    </source>
</evidence>
<evidence type="ECO:0000256" key="2">
    <source>
        <dbReference type="ARBA" id="ARBA00004613"/>
    </source>
</evidence>
<evidence type="ECO:0000256" key="7">
    <source>
        <dbReference type="ARBA" id="ARBA00022833"/>
    </source>
</evidence>